<dbReference type="Proteomes" id="UP000004221">
    <property type="component" value="Unassembled WGS sequence"/>
</dbReference>
<keyword evidence="2 3" id="KW-0808">Transferase</keyword>
<proteinExistence type="predicted"/>
<dbReference type="GO" id="GO:0016020">
    <property type="term" value="C:membrane"/>
    <property type="evidence" value="ECO:0007669"/>
    <property type="project" value="GOC"/>
</dbReference>
<dbReference type="PANTHER" id="PTHR43398:SF1">
    <property type="entry name" value="DOLICHOL-PHOSPHATE MANNOSYLTRANSFERASE SUBUNIT 1"/>
    <property type="match status" value="1"/>
</dbReference>
<dbReference type="GO" id="GO:0009247">
    <property type="term" value="P:glycolipid biosynthetic process"/>
    <property type="evidence" value="ECO:0007669"/>
    <property type="project" value="TreeGrafter"/>
</dbReference>
<dbReference type="EMBL" id="CAGS01000184">
    <property type="protein sequence ID" value="CCF83711.1"/>
    <property type="molecule type" value="Genomic_DNA"/>
</dbReference>
<organism evidence="3 4">
    <name type="scientific">Nitrolancea hollandica Lb</name>
    <dbReference type="NCBI Taxonomy" id="1129897"/>
    <lineage>
        <taxon>Bacteria</taxon>
        <taxon>Pseudomonadati</taxon>
        <taxon>Thermomicrobiota</taxon>
        <taxon>Thermomicrobia</taxon>
        <taxon>Sphaerobacterales</taxon>
        <taxon>Sphaerobacterineae</taxon>
        <taxon>Sphaerobacteraceae</taxon>
        <taxon>Nitrolancea</taxon>
    </lineage>
</organism>
<evidence type="ECO:0000313" key="4">
    <source>
        <dbReference type="Proteomes" id="UP000004221"/>
    </source>
</evidence>
<evidence type="ECO:0000313" key="3">
    <source>
        <dbReference type="EMBL" id="CCF83711.1"/>
    </source>
</evidence>
<keyword evidence="1" id="KW-0328">Glycosyltransferase</keyword>
<dbReference type="AlphaFoldDB" id="I4EG99"/>
<comment type="caution">
    <text evidence="3">The sequence shown here is derived from an EMBL/GenBank/DDBJ whole genome shotgun (WGS) entry which is preliminary data.</text>
</comment>
<name>I4EG99_9BACT</name>
<gene>
    <name evidence="3" type="ORF">NITHO_2640001</name>
</gene>
<sequence length="87" mass="9907">METLDLNSIHSTGYAFQIELTFRAHQAGYRIVEVPIQFEERRAGQSKLSARIILEALVRVWQLRLAGRNAVTRPSPAHSDPWHPFPG</sequence>
<evidence type="ECO:0000256" key="2">
    <source>
        <dbReference type="ARBA" id="ARBA00022679"/>
    </source>
</evidence>
<dbReference type="InterPro" id="IPR039528">
    <property type="entry name" value="DPM1-like"/>
</dbReference>
<reference evidence="3 4" key="1">
    <citation type="journal article" date="2012" name="ISME J.">
        <title>Nitrification expanded: discovery, physiology and genomics of a nitrite-oxidizing bacterium from the phylum Chloroflexi.</title>
        <authorList>
            <person name="Sorokin D.Y."/>
            <person name="Lucker S."/>
            <person name="Vejmelkova D."/>
            <person name="Kostrikina N.A."/>
            <person name="Kleerebezem R."/>
            <person name="Rijpstra W.I."/>
            <person name="Damste J.S."/>
            <person name="Le Paslier D."/>
            <person name="Muyzer G."/>
            <person name="Wagner M."/>
            <person name="van Loosdrecht M.C."/>
            <person name="Daims H."/>
        </authorList>
    </citation>
    <scope>NUCLEOTIDE SEQUENCE [LARGE SCALE GENOMIC DNA]</scope>
    <source>
        <strain evidence="4">none</strain>
    </source>
</reference>
<keyword evidence="4" id="KW-1185">Reference proteome</keyword>
<dbReference type="PANTHER" id="PTHR43398">
    <property type="entry name" value="DOLICHOL-PHOSPHATE MANNOSYLTRANSFERASE SUBUNIT 1"/>
    <property type="match status" value="1"/>
</dbReference>
<accession>I4EG99</accession>
<dbReference type="GO" id="GO:0004582">
    <property type="term" value="F:dolichyl-phosphate beta-D-mannosyltransferase activity"/>
    <property type="evidence" value="ECO:0007669"/>
    <property type="project" value="InterPro"/>
</dbReference>
<protein>
    <submittedName>
        <fullName evidence="3">Glycosyl transferase family 2</fullName>
    </submittedName>
</protein>
<evidence type="ECO:0000256" key="1">
    <source>
        <dbReference type="ARBA" id="ARBA00022676"/>
    </source>
</evidence>